<evidence type="ECO:0000256" key="4">
    <source>
        <dbReference type="ARBA" id="ARBA00022448"/>
    </source>
</evidence>
<evidence type="ECO:0000256" key="11">
    <source>
        <dbReference type="ARBA" id="ARBA00024816"/>
    </source>
</evidence>
<evidence type="ECO:0000256" key="5">
    <source>
        <dbReference type="ARBA" id="ARBA00022475"/>
    </source>
</evidence>
<evidence type="ECO:0000256" key="2">
    <source>
        <dbReference type="ARBA" id="ARBA00011471"/>
    </source>
</evidence>
<comment type="subunit">
    <text evidence="2">The accessory proteins ExbB and ExbD seem to form a complex with TonB.</text>
</comment>
<proteinExistence type="inferred from homology"/>
<reference evidence="16" key="1">
    <citation type="journal article" date="2019" name="Int. J. Syst. Evol. Microbiol.">
        <title>The Global Catalogue of Microorganisms (GCM) 10K type strain sequencing project: providing services to taxonomists for standard genome sequencing and annotation.</title>
        <authorList>
            <consortium name="The Broad Institute Genomics Platform"/>
            <consortium name="The Broad Institute Genome Sequencing Center for Infectious Disease"/>
            <person name="Wu L."/>
            <person name="Ma J."/>
        </authorList>
    </citation>
    <scope>NUCLEOTIDE SEQUENCE [LARGE SCALE GENOMIC DNA]</scope>
    <source>
        <strain evidence="16">CGMCC 1.18518</strain>
    </source>
</reference>
<protein>
    <recommendedName>
        <fullName evidence="3">Biopolymer transport protein ExbB</fullName>
    </recommendedName>
</protein>
<keyword evidence="4 12" id="KW-0813">Transport</keyword>
<keyword evidence="9 13" id="KW-1133">Transmembrane helix</keyword>
<evidence type="ECO:0000256" key="10">
    <source>
        <dbReference type="ARBA" id="ARBA00023136"/>
    </source>
</evidence>
<accession>A0ABW1VTH8</accession>
<dbReference type="Proteomes" id="UP001596230">
    <property type="component" value="Unassembled WGS sequence"/>
</dbReference>
<evidence type="ECO:0000256" key="6">
    <source>
        <dbReference type="ARBA" id="ARBA00022519"/>
    </source>
</evidence>
<keyword evidence="6" id="KW-0997">Cell inner membrane</keyword>
<keyword evidence="10 13" id="KW-0472">Membrane</keyword>
<keyword evidence="8 12" id="KW-0653">Protein transport</keyword>
<feature type="transmembrane region" description="Helical" evidence="13">
    <location>
        <begin position="127"/>
        <end position="152"/>
    </location>
</feature>
<evidence type="ECO:0000256" key="9">
    <source>
        <dbReference type="ARBA" id="ARBA00022989"/>
    </source>
</evidence>
<dbReference type="NCBIfam" id="TIGR02797">
    <property type="entry name" value="exbB"/>
    <property type="match status" value="1"/>
</dbReference>
<keyword evidence="5" id="KW-1003">Cell membrane</keyword>
<dbReference type="EMBL" id="JBHSUB010000003">
    <property type="protein sequence ID" value="MFC6376879.1"/>
    <property type="molecule type" value="Genomic_DNA"/>
</dbReference>
<dbReference type="RefSeq" id="WP_385945980.1">
    <property type="nucleotide sequence ID" value="NZ_JBHSUB010000003.1"/>
</dbReference>
<evidence type="ECO:0000259" key="14">
    <source>
        <dbReference type="Pfam" id="PF01618"/>
    </source>
</evidence>
<comment type="caution">
    <text evidence="15">The sequence shown here is derived from an EMBL/GenBank/DDBJ whole genome shotgun (WGS) entry which is preliminary data.</text>
</comment>
<feature type="transmembrane region" description="Helical" evidence="13">
    <location>
        <begin position="17"/>
        <end position="39"/>
    </location>
</feature>
<dbReference type="PANTHER" id="PTHR30625:SF16">
    <property type="entry name" value="BIOPOLYMER TRANSPORT PROTEIN EXBB"/>
    <property type="match status" value="1"/>
</dbReference>
<evidence type="ECO:0000256" key="3">
    <source>
        <dbReference type="ARBA" id="ARBA00022093"/>
    </source>
</evidence>
<evidence type="ECO:0000256" key="12">
    <source>
        <dbReference type="RuleBase" id="RU004057"/>
    </source>
</evidence>
<comment type="function">
    <text evidence="11">Involved in the TonB-dependent energy-dependent transport of various receptor-bound substrates. Protects ExbD from proteolytic degradation and functionally stabilizes TonB.</text>
</comment>
<evidence type="ECO:0000256" key="7">
    <source>
        <dbReference type="ARBA" id="ARBA00022692"/>
    </source>
</evidence>
<keyword evidence="7 13" id="KW-0812">Transmembrane</keyword>
<sequence length="243" mass="26680">MTVISLSPFELYRHADVIVKSVIIIMVFSSFMTWFIWVGKMIEVYLEKKSLKKFNEYIREAILLKDVRITGAGYCFKAISVAKHELGIAETITPGARNHESIKERAMSKLMQMELLQIRKISGMTSILATTSAVAPFIGLFGTVWGIMHSFVSIAQTQTTNLSVVAPGIAEALFATALGLLVAVPAVILYNILGRMINGYRIILNNVATTVMCLLSQQLDVMAYEPHASGGNNNGLLHPEASV</sequence>
<name>A0ABW1VTH8_9GAMM</name>
<organism evidence="15 16">
    <name type="scientific">Tatumella terrea</name>
    <dbReference type="NCBI Taxonomy" id="419007"/>
    <lineage>
        <taxon>Bacteria</taxon>
        <taxon>Pseudomonadati</taxon>
        <taxon>Pseudomonadota</taxon>
        <taxon>Gammaproteobacteria</taxon>
        <taxon>Enterobacterales</taxon>
        <taxon>Erwiniaceae</taxon>
        <taxon>Tatumella</taxon>
    </lineage>
</organism>
<feature type="transmembrane region" description="Helical" evidence="13">
    <location>
        <begin position="172"/>
        <end position="193"/>
    </location>
</feature>
<feature type="domain" description="MotA/TolQ/ExbB proton channel" evidence="14">
    <location>
        <begin position="101"/>
        <end position="198"/>
    </location>
</feature>
<comment type="subcellular location">
    <subcellularLocation>
        <location evidence="1">Cell inner membrane</location>
        <topology evidence="1">Multi-pass membrane protein</topology>
    </subcellularLocation>
    <subcellularLocation>
        <location evidence="12">Membrane</location>
        <topology evidence="12">Multi-pass membrane protein</topology>
    </subcellularLocation>
</comment>
<evidence type="ECO:0000256" key="1">
    <source>
        <dbReference type="ARBA" id="ARBA00004429"/>
    </source>
</evidence>
<gene>
    <name evidence="15" type="primary">exbB</name>
    <name evidence="15" type="ORF">ACFP9W_01940</name>
</gene>
<dbReference type="InterPro" id="IPR002898">
    <property type="entry name" value="MotA_ExbB_proton_chnl"/>
</dbReference>
<comment type="similarity">
    <text evidence="12">Belongs to the exbB/tolQ family.</text>
</comment>
<evidence type="ECO:0000256" key="13">
    <source>
        <dbReference type="SAM" id="Phobius"/>
    </source>
</evidence>
<dbReference type="InterPro" id="IPR050790">
    <property type="entry name" value="ExbB/TolQ_transport"/>
</dbReference>
<evidence type="ECO:0000256" key="8">
    <source>
        <dbReference type="ARBA" id="ARBA00022927"/>
    </source>
</evidence>
<evidence type="ECO:0000313" key="15">
    <source>
        <dbReference type="EMBL" id="MFC6376879.1"/>
    </source>
</evidence>
<keyword evidence="16" id="KW-1185">Reference proteome</keyword>
<evidence type="ECO:0000313" key="16">
    <source>
        <dbReference type="Proteomes" id="UP001596230"/>
    </source>
</evidence>
<dbReference type="Pfam" id="PF01618">
    <property type="entry name" value="MotA_ExbB"/>
    <property type="match status" value="1"/>
</dbReference>
<dbReference type="InterPro" id="IPR014164">
    <property type="entry name" value="TonB_ExbB_1"/>
</dbReference>
<dbReference type="PANTHER" id="PTHR30625">
    <property type="entry name" value="PROTEIN TOLQ"/>
    <property type="match status" value="1"/>
</dbReference>